<dbReference type="Proteomes" id="UP000298493">
    <property type="component" value="Unassembled WGS sequence"/>
</dbReference>
<feature type="region of interest" description="Disordered" evidence="1">
    <location>
        <begin position="94"/>
        <end position="124"/>
    </location>
</feature>
<organism evidence="2 3">
    <name type="scientific">Venturia nashicola</name>
    <dbReference type="NCBI Taxonomy" id="86259"/>
    <lineage>
        <taxon>Eukaryota</taxon>
        <taxon>Fungi</taxon>
        <taxon>Dikarya</taxon>
        <taxon>Ascomycota</taxon>
        <taxon>Pezizomycotina</taxon>
        <taxon>Dothideomycetes</taxon>
        <taxon>Pleosporomycetidae</taxon>
        <taxon>Venturiales</taxon>
        <taxon>Venturiaceae</taxon>
        <taxon>Venturia</taxon>
    </lineage>
</organism>
<feature type="region of interest" description="Disordered" evidence="1">
    <location>
        <begin position="161"/>
        <end position="184"/>
    </location>
</feature>
<reference evidence="2 3" key="1">
    <citation type="submission" date="2019-04" db="EMBL/GenBank/DDBJ databases">
        <title>High contiguity whole genome sequence and gene annotation resource for two Venturia nashicola isolates.</title>
        <authorList>
            <person name="Prokchorchik M."/>
            <person name="Won K."/>
            <person name="Lee Y."/>
            <person name="Choi E.D."/>
            <person name="Segonzac C."/>
            <person name="Sohn K.H."/>
        </authorList>
    </citation>
    <scope>NUCLEOTIDE SEQUENCE [LARGE SCALE GENOMIC DNA]</scope>
    <source>
        <strain evidence="2 3">PRI2</strain>
    </source>
</reference>
<comment type="caution">
    <text evidence="2">The sequence shown here is derived from an EMBL/GenBank/DDBJ whole genome shotgun (WGS) entry which is preliminary data.</text>
</comment>
<proteinExistence type="predicted"/>
<name>A0A4Z1PG69_9PEZI</name>
<feature type="region of interest" description="Disordered" evidence="1">
    <location>
        <begin position="52"/>
        <end position="76"/>
    </location>
</feature>
<feature type="compositionally biased region" description="Gly residues" evidence="1">
    <location>
        <begin position="163"/>
        <end position="178"/>
    </location>
</feature>
<sequence>MDPHEWRRMRRGGERQPGNGQRHRGPIDPRAREMMAQETMQNRMERMNMRGINRNGYLGGGPQNRGNHSSSHEQDEIMQRQIDMERAYNHNRPTGGYGIDRLGRIDQHPGIDHPGERRNRDPRARIRLRNERAWEEHQEGDTVVPGEHSPRYDFGYDPSWHRGGVGSEGPRLSGGGPRGMDPLQHPLFRRRDEYLRRNDGAMDSRIYDGRMDGPRWIRR</sequence>
<evidence type="ECO:0000256" key="1">
    <source>
        <dbReference type="SAM" id="MobiDB-lite"/>
    </source>
</evidence>
<feature type="region of interest" description="Disordered" evidence="1">
    <location>
        <begin position="1"/>
        <end position="33"/>
    </location>
</feature>
<accession>A0A4Z1PG69</accession>
<evidence type="ECO:0000313" key="2">
    <source>
        <dbReference type="EMBL" id="TID24306.1"/>
    </source>
</evidence>
<feature type="compositionally biased region" description="Basic and acidic residues" evidence="1">
    <location>
        <begin position="101"/>
        <end position="124"/>
    </location>
</feature>
<gene>
    <name evidence="2" type="ORF">E6O75_ATG02671</name>
</gene>
<feature type="compositionally biased region" description="Basic and acidic residues" evidence="1">
    <location>
        <begin position="1"/>
        <end position="14"/>
    </location>
</feature>
<evidence type="ECO:0000313" key="3">
    <source>
        <dbReference type="Proteomes" id="UP000298493"/>
    </source>
</evidence>
<dbReference type="AlphaFoldDB" id="A0A4Z1PG69"/>
<keyword evidence="3" id="KW-1185">Reference proteome</keyword>
<protein>
    <submittedName>
        <fullName evidence="2">Uncharacterized protein</fullName>
    </submittedName>
</protein>
<dbReference type="EMBL" id="SNSC02000005">
    <property type="protein sequence ID" value="TID24306.1"/>
    <property type="molecule type" value="Genomic_DNA"/>
</dbReference>